<reference evidence="1 2" key="1">
    <citation type="journal article" date="2020" name="Arch. Microbiol.">
        <title>Bradyrhizobium uaiense sp. nov., a new highly efficient cowpea symbiont.</title>
        <authorList>
            <person name="Cabral Michel D."/>
            <person name="Azarias Guimaraes A."/>
            <person name="Martins da Costa E."/>
            <person name="Soares de Carvalho T."/>
            <person name="Balsanelli E."/>
            <person name="Willems A."/>
            <person name="Maltempi de Souza E."/>
            <person name="de Souza Moreira F.M."/>
        </authorList>
    </citation>
    <scope>NUCLEOTIDE SEQUENCE [LARGE SCALE GENOMIC DNA]</scope>
    <source>
        <strain evidence="1 2">UFLA 03-164</strain>
    </source>
</reference>
<protein>
    <submittedName>
        <fullName evidence="1">Uncharacterized protein</fullName>
    </submittedName>
</protein>
<name>A0A6P1BAM0_9BRAD</name>
<gene>
    <name evidence="1" type="ORF">FNJ47_06540</name>
</gene>
<dbReference type="RefSeq" id="WP_163151776.1">
    <property type="nucleotide sequence ID" value="NZ_VKHP01000015.1"/>
</dbReference>
<accession>A0A6P1BAM0</accession>
<dbReference type="EMBL" id="VKHP01000015">
    <property type="protein sequence ID" value="NEU95496.1"/>
    <property type="molecule type" value="Genomic_DNA"/>
</dbReference>
<sequence length="84" mass="9316">MNVSGAVSGAVAALRATKTKQDVDILGGPGRTRTCNQTAMSGRKWDAVIDYSTFFLMFSRVYRAWRDRFWCETGAVGLAFDSDR</sequence>
<keyword evidence="2" id="KW-1185">Reference proteome</keyword>
<dbReference type="Proteomes" id="UP000468531">
    <property type="component" value="Unassembled WGS sequence"/>
</dbReference>
<organism evidence="1 2">
    <name type="scientific">Bradyrhizobium uaiense</name>
    <dbReference type="NCBI Taxonomy" id="2594946"/>
    <lineage>
        <taxon>Bacteria</taxon>
        <taxon>Pseudomonadati</taxon>
        <taxon>Pseudomonadota</taxon>
        <taxon>Alphaproteobacteria</taxon>
        <taxon>Hyphomicrobiales</taxon>
        <taxon>Nitrobacteraceae</taxon>
        <taxon>Bradyrhizobium</taxon>
    </lineage>
</organism>
<comment type="caution">
    <text evidence="1">The sequence shown here is derived from an EMBL/GenBank/DDBJ whole genome shotgun (WGS) entry which is preliminary data.</text>
</comment>
<evidence type="ECO:0000313" key="1">
    <source>
        <dbReference type="EMBL" id="NEU95496.1"/>
    </source>
</evidence>
<evidence type="ECO:0000313" key="2">
    <source>
        <dbReference type="Proteomes" id="UP000468531"/>
    </source>
</evidence>
<proteinExistence type="predicted"/>
<dbReference type="AlphaFoldDB" id="A0A6P1BAM0"/>